<dbReference type="InterPro" id="IPR012677">
    <property type="entry name" value="Nucleotide-bd_a/b_plait_sf"/>
</dbReference>
<evidence type="ECO:0000313" key="3">
    <source>
        <dbReference type="EMBL" id="ONM56394.1"/>
    </source>
</evidence>
<dbReference type="GO" id="GO:0003729">
    <property type="term" value="F:mRNA binding"/>
    <property type="evidence" value="ECO:0007669"/>
    <property type="project" value="InterPro"/>
</dbReference>
<name>A0A1D6I8M3_MAIZE</name>
<accession>A0A1D6I8M3</accession>
<dbReference type="SUPFAM" id="SSF54928">
    <property type="entry name" value="RNA-binding domain, RBD"/>
    <property type="match status" value="1"/>
</dbReference>
<dbReference type="PANTHER" id="PTHR47640:SF14">
    <property type="entry name" value="OS07G0516900 PROTEIN"/>
    <property type="match status" value="1"/>
</dbReference>
<dbReference type="EMBL" id="CM007650">
    <property type="protein sequence ID" value="ONM56394.1"/>
    <property type="molecule type" value="Genomic_DNA"/>
</dbReference>
<protein>
    <submittedName>
        <fullName evidence="3">Polyadenylate-binding protein RBP45C</fullName>
    </submittedName>
</protein>
<keyword evidence="1 2" id="KW-0694">RNA-binding</keyword>
<dbReference type="Pfam" id="PF00076">
    <property type="entry name" value="RRM_1"/>
    <property type="match status" value="1"/>
</dbReference>
<dbReference type="PANTHER" id="PTHR47640">
    <property type="entry name" value="TRNA SELENOCYSTEINE 1-ASSOCIATED PROTEIN 1-RELATED-RELATED"/>
    <property type="match status" value="1"/>
</dbReference>
<gene>
    <name evidence="3" type="ORF">ZEAMMB73_Zm00001d021149</name>
</gene>
<dbReference type="SMR" id="A0A1D6I8M3"/>
<proteinExistence type="predicted"/>
<dbReference type="PROSITE" id="PS50102">
    <property type="entry name" value="RRM"/>
    <property type="match status" value="1"/>
</dbReference>
<dbReference type="InterPro" id="IPR000504">
    <property type="entry name" value="RRM_dom"/>
</dbReference>
<dbReference type="SMART" id="SM00360">
    <property type="entry name" value="RRM"/>
    <property type="match status" value="1"/>
</dbReference>
<sequence length="165" mass="18332">MESSVVGAIQRGELREVPDCSRHSAVETEVEGNVPVGGYAVRYNTFFLARLETSHIISVALYYYRIYTGDKRGDSGSDHTIFVGDLAHGVTDSMLEDVFRAKYPSVRGANVVVDRMTGWPKGYGFVRFGDLNEQARAMTEMNGMLLSTRQMRIGAAVNKKNRDAQ</sequence>
<dbReference type="FunFam" id="3.30.70.330:FF:002294">
    <property type="match status" value="1"/>
</dbReference>
<dbReference type="Gene3D" id="3.30.70.330">
    <property type="match status" value="1"/>
</dbReference>
<dbReference type="AlphaFoldDB" id="A0A1D6I8M3"/>
<evidence type="ECO:0000256" key="1">
    <source>
        <dbReference type="ARBA" id="ARBA00022884"/>
    </source>
</evidence>
<reference evidence="3" key="1">
    <citation type="submission" date="2015-12" db="EMBL/GenBank/DDBJ databases">
        <title>Update maize B73 reference genome by single molecule sequencing technologies.</title>
        <authorList>
            <consortium name="Maize Genome Sequencing Project"/>
            <person name="Ware D."/>
        </authorList>
    </citation>
    <scope>NUCLEOTIDE SEQUENCE [LARGE SCALE GENOMIC DNA]</scope>
    <source>
        <tissue evidence="3">Seedling</tissue>
    </source>
</reference>
<dbReference type="InterPro" id="IPR050825">
    <property type="entry name" value="RBM42_RBP45_47-like"/>
</dbReference>
<evidence type="ECO:0000256" key="2">
    <source>
        <dbReference type="PROSITE-ProRule" id="PRU00176"/>
    </source>
</evidence>
<dbReference type="STRING" id="4577.A0A1D6I8M3"/>
<dbReference type="InParanoid" id="A0A1D6I8M3"/>
<organism evidence="3">
    <name type="scientific">Zea mays</name>
    <name type="common">Maize</name>
    <dbReference type="NCBI Taxonomy" id="4577"/>
    <lineage>
        <taxon>Eukaryota</taxon>
        <taxon>Viridiplantae</taxon>
        <taxon>Streptophyta</taxon>
        <taxon>Embryophyta</taxon>
        <taxon>Tracheophyta</taxon>
        <taxon>Spermatophyta</taxon>
        <taxon>Magnoliopsida</taxon>
        <taxon>Liliopsida</taxon>
        <taxon>Poales</taxon>
        <taxon>Poaceae</taxon>
        <taxon>PACMAD clade</taxon>
        <taxon>Panicoideae</taxon>
        <taxon>Andropogonodae</taxon>
        <taxon>Andropogoneae</taxon>
        <taxon>Tripsacinae</taxon>
        <taxon>Zea</taxon>
    </lineage>
</organism>
<dbReference type="InterPro" id="IPR035979">
    <property type="entry name" value="RBD_domain_sf"/>
</dbReference>